<sequence>MIVDAYAGRHSTGSPAAVAAFEQAIASVARHQPGAAEALDAALAADPDLIAAHALRGFAAVILARSECVPAADDAYALAAAALARRPDVTSDESVLVHALDAARRGRLRAAADRLDAHLHAEPGAFLPLKLSHSLRFMAGDLGGMLALTSRVLPAWTEDRPGAGFVLGCHAFGLEEAGELAPAERYGLRAVELEPGDAWGLHAVSHVHETQGRTREGASWLEASRPRWAACNNFRFHLSWHLALFELEEGHVGRVLDLYDDEVRPTRTDDFRDVANAASLLWRLSQEGVDVGDRWAELAAVSRRRTRDVTLVFASLHHILALVGAGQRGDALALAGEISARERSGGDQGRVAGQVGRDLARVILDLGDAATIARAAAALPLIGGSHAQRDVFLRTLALAAADRGERDAMAVVMGCRAALRREDRFCQLAHQRLARAEAARRRVA</sequence>
<dbReference type="PANTHER" id="PTHR16263">
    <property type="entry name" value="TETRATRICOPEPTIDE REPEAT PROTEIN 38"/>
    <property type="match status" value="1"/>
</dbReference>
<organism evidence="5 6">
    <name type="scientific">Alsobacter metallidurans</name>
    <dbReference type="NCBI Taxonomy" id="340221"/>
    <lineage>
        <taxon>Bacteria</taxon>
        <taxon>Pseudomonadati</taxon>
        <taxon>Pseudomonadota</taxon>
        <taxon>Alphaproteobacteria</taxon>
        <taxon>Hyphomicrobiales</taxon>
        <taxon>Alsobacteraceae</taxon>
        <taxon>Alsobacter</taxon>
    </lineage>
</organism>
<gene>
    <name evidence="5" type="ORF">GCM10007036_05740</name>
</gene>
<dbReference type="Gene3D" id="1.25.40.10">
    <property type="entry name" value="Tetratricopeptide repeat domain"/>
    <property type="match status" value="1"/>
</dbReference>
<protein>
    <recommendedName>
        <fullName evidence="2">Tetratricopeptide repeat protein 38</fullName>
    </recommendedName>
</protein>
<accession>A0A917MGL2</accession>
<name>A0A917MGL2_9HYPH</name>
<evidence type="ECO:0000256" key="4">
    <source>
        <dbReference type="ARBA" id="ARBA00022803"/>
    </source>
</evidence>
<evidence type="ECO:0000313" key="5">
    <source>
        <dbReference type="EMBL" id="GGH09614.1"/>
    </source>
</evidence>
<keyword evidence="3" id="KW-0677">Repeat</keyword>
<dbReference type="SUPFAM" id="SSF48452">
    <property type="entry name" value="TPR-like"/>
    <property type="match status" value="1"/>
</dbReference>
<dbReference type="InterPro" id="IPR011990">
    <property type="entry name" value="TPR-like_helical_dom_sf"/>
</dbReference>
<reference evidence="5" key="1">
    <citation type="journal article" date="2014" name="Int. J. Syst. Evol. Microbiol.">
        <title>Complete genome sequence of Corynebacterium casei LMG S-19264T (=DSM 44701T), isolated from a smear-ripened cheese.</title>
        <authorList>
            <consortium name="US DOE Joint Genome Institute (JGI-PGF)"/>
            <person name="Walter F."/>
            <person name="Albersmeier A."/>
            <person name="Kalinowski J."/>
            <person name="Ruckert C."/>
        </authorList>
    </citation>
    <scope>NUCLEOTIDE SEQUENCE</scope>
    <source>
        <strain evidence="5">CGMCC 1.12214</strain>
    </source>
</reference>
<keyword evidence="4" id="KW-0802">TPR repeat</keyword>
<dbReference type="RefSeq" id="WP_188516215.1">
    <property type="nucleotide sequence ID" value="NZ_BMES01000001.1"/>
</dbReference>
<reference evidence="5" key="2">
    <citation type="submission" date="2020-09" db="EMBL/GenBank/DDBJ databases">
        <authorList>
            <person name="Sun Q."/>
            <person name="Zhou Y."/>
        </authorList>
    </citation>
    <scope>NUCLEOTIDE SEQUENCE</scope>
    <source>
        <strain evidence="5">CGMCC 1.12214</strain>
    </source>
</reference>
<comment type="caution">
    <text evidence="5">The sequence shown here is derived from an EMBL/GenBank/DDBJ whole genome shotgun (WGS) entry which is preliminary data.</text>
</comment>
<dbReference type="PANTHER" id="PTHR16263:SF4">
    <property type="entry name" value="TETRATRICOPEPTIDE REPEAT PROTEIN 38"/>
    <property type="match status" value="1"/>
</dbReference>
<dbReference type="EMBL" id="BMES01000001">
    <property type="protein sequence ID" value="GGH09614.1"/>
    <property type="molecule type" value="Genomic_DNA"/>
</dbReference>
<keyword evidence="6" id="KW-1185">Reference proteome</keyword>
<dbReference type="AlphaFoldDB" id="A0A917MGL2"/>
<comment type="similarity">
    <text evidence="1">Belongs to the TTC38 family.</text>
</comment>
<evidence type="ECO:0000313" key="6">
    <source>
        <dbReference type="Proteomes" id="UP000603912"/>
    </source>
</evidence>
<evidence type="ECO:0000256" key="2">
    <source>
        <dbReference type="ARBA" id="ARBA00019992"/>
    </source>
</evidence>
<proteinExistence type="inferred from homology"/>
<evidence type="ECO:0000256" key="3">
    <source>
        <dbReference type="ARBA" id="ARBA00022737"/>
    </source>
</evidence>
<dbReference type="Proteomes" id="UP000603912">
    <property type="component" value="Unassembled WGS sequence"/>
</dbReference>
<dbReference type="InterPro" id="IPR033891">
    <property type="entry name" value="TTC38"/>
</dbReference>
<evidence type="ECO:0000256" key="1">
    <source>
        <dbReference type="ARBA" id="ARBA00005857"/>
    </source>
</evidence>